<dbReference type="PANTHER" id="PTHR13224:SF6">
    <property type="entry name" value="MEDIATOR OF RNA POLYMERASE II TRANSCRIPTION SUBUNIT 16"/>
    <property type="match status" value="1"/>
</dbReference>
<dbReference type="SUPFAM" id="SSF50978">
    <property type="entry name" value="WD40 repeat-like"/>
    <property type="match status" value="1"/>
</dbReference>
<comment type="similarity">
    <text evidence="2 9">Belongs to the Mediator complex subunit 16 family.</text>
</comment>
<evidence type="ECO:0000256" key="2">
    <source>
        <dbReference type="ARBA" id="ARBA00006543"/>
    </source>
</evidence>
<keyword evidence="6 9" id="KW-0804">Transcription</keyword>
<evidence type="ECO:0000256" key="4">
    <source>
        <dbReference type="ARBA" id="ARBA00023015"/>
    </source>
</evidence>
<accession>A0ABR3WP52</accession>
<evidence type="ECO:0000259" key="12">
    <source>
        <dbReference type="Pfam" id="PF20719"/>
    </source>
</evidence>
<comment type="subunit">
    <text evidence="9">Component of the Mediator complex.</text>
</comment>
<reference evidence="13 14" key="1">
    <citation type="journal article" date="2024" name="Commun. Biol.">
        <title>Comparative genomic analysis of thermophilic fungi reveals convergent evolutionary adaptations and gene losses.</title>
        <authorList>
            <person name="Steindorff A.S."/>
            <person name="Aguilar-Pontes M.V."/>
            <person name="Robinson A.J."/>
            <person name="Andreopoulos B."/>
            <person name="LaButti K."/>
            <person name="Kuo A."/>
            <person name="Mondo S."/>
            <person name="Riley R."/>
            <person name="Otillar R."/>
            <person name="Haridas S."/>
            <person name="Lipzen A."/>
            <person name="Grimwood J."/>
            <person name="Schmutz J."/>
            <person name="Clum A."/>
            <person name="Reid I.D."/>
            <person name="Moisan M.C."/>
            <person name="Butler G."/>
            <person name="Nguyen T.T.M."/>
            <person name="Dewar K."/>
            <person name="Conant G."/>
            <person name="Drula E."/>
            <person name="Henrissat B."/>
            <person name="Hansel C."/>
            <person name="Singer S."/>
            <person name="Hutchinson M.I."/>
            <person name="de Vries R.P."/>
            <person name="Natvig D.O."/>
            <person name="Powell A.J."/>
            <person name="Tsang A."/>
            <person name="Grigoriev I.V."/>
        </authorList>
    </citation>
    <scope>NUCLEOTIDE SEQUENCE [LARGE SCALE GENOMIC DNA]</scope>
    <source>
        <strain evidence="13 14">ATCC 24622</strain>
    </source>
</reference>
<evidence type="ECO:0000256" key="6">
    <source>
        <dbReference type="ARBA" id="ARBA00023163"/>
    </source>
</evidence>
<keyword evidence="5 9" id="KW-0010">Activator</keyword>
<comment type="subcellular location">
    <subcellularLocation>
        <location evidence="1 9">Nucleus</location>
    </subcellularLocation>
</comment>
<organism evidence="13 14">
    <name type="scientific">Phialemonium thermophilum</name>
    <dbReference type="NCBI Taxonomy" id="223376"/>
    <lineage>
        <taxon>Eukaryota</taxon>
        <taxon>Fungi</taxon>
        <taxon>Dikarya</taxon>
        <taxon>Ascomycota</taxon>
        <taxon>Pezizomycotina</taxon>
        <taxon>Sordariomycetes</taxon>
        <taxon>Sordariomycetidae</taxon>
        <taxon>Cephalothecales</taxon>
        <taxon>Cephalothecaceae</taxon>
        <taxon>Phialemonium</taxon>
    </lineage>
</organism>
<feature type="domain" description="Mediator complex subunit Med16 N-terminal" evidence="11">
    <location>
        <begin position="186"/>
        <end position="484"/>
    </location>
</feature>
<comment type="function">
    <text evidence="9">Component of the Mediator complex, a coactivator involved in the regulated transcription of nearly all RNA polymerase II-dependent genes. Mediator functions as a bridge to convey information from gene-specific regulatory proteins to the basal RNA polymerase II transcription machinery. Mediator is recruited to promoters by direct interactions with regulatory proteins and serves as a scaffold for the assembly of a functional preinitiation complex with RNA polymerase II and the general transcription factors.</text>
</comment>
<dbReference type="InterPro" id="IPR021665">
    <property type="entry name" value="Mediator_Med16_N"/>
</dbReference>
<dbReference type="Pfam" id="PF20719">
    <property type="entry name" value="Med16_C"/>
    <property type="match status" value="1"/>
</dbReference>
<evidence type="ECO:0000259" key="11">
    <source>
        <dbReference type="Pfam" id="PF11635"/>
    </source>
</evidence>
<dbReference type="Proteomes" id="UP001586593">
    <property type="component" value="Unassembled WGS sequence"/>
</dbReference>
<sequence>MDVEMDVNMDNALGGMESIDNTMQHNFDLFGDPLRPTTASKQLLQRLDELRARGCCQGIAWSRQGTIASISQDGQSIELRFLRSNPSDGSWDLSEPTPCVALSNAIPGCPITHLLWASTSNAELAVIDSVGRVTILSFSVTLNRPSVLRRWDADLVDDLHAVVGCYWLPPVPQSKQASSNFPCHFMYAAVRDGNNYKYENPVVPAFGPWHPNPGRSALLCLTTGGLLKLFFYQSNSRIEETTLDLERVASSDDLITHASICSDRNSLLIALATASKQLKVIRATIQWNAPPASGEKQNHMAGVPLNPTLREMRIAVTSWFQYEPGQSHLDSSMSELSHIEVLPSALETFMSTVSQPLSPPVVLTVRSYAVAEHSAYNQEPQSVVDRWEILSDNQQGLHPAFEQISQKGATSSTSQPMQRLRKLDSIIIPKIIIAVHTMHLGRVICFAFSDGTTQYRDRITMNEIYNEPNFDRIMALQQAGFGFEDEIPCLQVAFSPTSSSFVQICEDGKVRWNSMKYLSEDQAQHAAIVAALGVTISSAAVKQASYDDILAVARPFAAKNNRFPYDLITEIVRILKVVVDYSDDSLHDQLVRNSNLLMCLSILNHLGFQGEFQPRPFSGKFAMLALGLRNIVILITIASNAPVHLNKMNPMDEPEVIDILAGCVKWVVQLLAWLTDCLFNLLDDEEFMTIVRDRTRFSELTPYLQSRGDVSLHLLLCSSTRGFLLVACRRLLQHEVVSNRAIHYYETRAAMLQGPDASDSGLRNSSAIYHAYLKMQHVISGSAVKVGAFDKLLAALVQEIRTVYQEKLPVLANQGKQQQQPQPNGQQALQQGASGGATDATRRAQAQCELSLLMAAAPPSIFQEVLVNFFDKHLRSFRTHTDPAKLFFGNYDLLEVEDDERSLAEKRKLGRRVDVFKRSELFLWQQQQQQQQTPVPPGGGAGRPNASNGQVANNHHHQVAGGGGGSTNGAGLESTKGQLRRCVRCAAVMENVVGQRPGFTFVLGQQRKCACGGNWGMLPVGSLVN</sequence>
<name>A0ABR3WP52_9PEZI</name>
<dbReference type="InterPro" id="IPR048339">
    <property type="entry name" value="Mediator_Med16_C"/>
</dbReference>
<comment type="caution">
    <text evidence="13">The sequence shown here is derived from an EMBL/GenBank/DDBJ whole genome shotgun (WGS) entry which is preliminary data.</text>
</comment>
<evidence type="ECO:0000256" key="9">
    <source>
        <dbReference type="RuleBase" id="RU364149"/>
    </source>
</evidence>
<keyword evidence="4 9" id="KW-0805">Transcription regulation</keyword>
<evidence type="ECO:0000256" key="1">
    <source>
        <dbReference type="ARBA" id="ARBA00004123"/>
    </source>
</evidence>
<gene>
    <name evidence="9" type="primary">MED16</name>
    <name evidence="13" type="ORF">VTK73DRAFT_5449</name>
</gene>
<feature type="region of interest" description="Disordered" evidence="10">
    <location>
        <begin position="814"/>
        <end position="841"/>
    </location>
</feature>
<feature type="compositionally biased region" description="Low complexity" evidence="10">
    <location>
        <begin position="814"/>
        <end position="832"/>
    </location>
</feature>
<keyword evidence="7 9" id="KW-0539">Nucleus</keyword>
<evidence type="ECO:0000313" key="13">
    <source>
        <dbReference type="EMBL" id="KAL1865212.1"/>
    </source>
</evidence>
<dbReference type="Pfam" id="PF11635">
    <property type="entry name" value="Med16_N"/>
    <property type="match status" value="1"/>
</dbReference>
<proteinExistence type="inferred from homology"/>
<dbReference type="InterPro" id="IPR036322">
    <property type="entry name" value="WD40_repeat_dom_sf"/>
</dbReference>
<keyword evidence="14" id="KW-1185">Reference proteome</keyword>
<feature type="region of interest" description="Disordered" evidence="10">
    <location>
        <begin position="926"/>
        <end position="973"/>
    </location>
</feature>
<evidence type="ECO:0000256" key="7">
    <source>
        <dbReference type="ARBA" id="ARBA00023242"/>
    </source>
</evidence>
<dbReference type="EMBL" id="JAZHXJ010000303">
    <property type="protein sequence ID" value="KAL1865212.1"/>
    <property type="molecule type" value="Genomic_DNA"/>
</dbReference>
<evidence type="ECO:0000256" key="5">
    <source>
        <dbReference type="ARBA" id="ARBA00023159"/>
    </source>
</evidence>
<evidence type="ECO:0000256" key="10">
    <source>
        <dbReference type="SAM" id="MobiDB-lite"/>
    </source>
</evidence>
<dbReference type="InterPro" id="IPR048338">
    <property type="entry name" value="Mediator_Med16"/>
</dbReference>
<evidence type="ECO:0000256" key="3">
    <source>
        <dbReference type="ARBA" id="ARBA00019614"/>
    </source>
</evidence>
<protein>
    <recommendedName>
        <fullName evidence="3 9">Mediator of RNA polymerase II transcription subunit 16</fullName>
    </recommendedName>
    <alternativeName>
        <fullName evidence="8 9">Mediator complex subunit 16</fullName>
    </alternativeName>
</protein>
<evidence type="ECO:0000313" key="14">
    <source>
        <dbReference type="Proteomes" id="UP001586593"/>
    </source>
</evidence>
<evidence type="ECO:0000256" key="8">
    <source>
        <dbReference type="ARBA" id="ARBA00032015"/>
    </source>
</evidence>
<dbReference type="PANTHER" id="PTHR13224">
    <property type="entry name" value="THYROID HORMONE RECEPTOR-ASSOCIATED PROTEIN-RELATED"/>
    <property type="match status" value="1"/>
</dbReference>
<feature type="domain" description="Mediator complex subunit 16 C-terminal" evidence="12">
    <location>
        <begin position="876"/>
        <end position="1015"/>
    </location>
</feature>